<dbReference type="EMBL" id="LUTU01000017">
    <property type="protein sequence ID" value="OAJ66331.1"/>
    <property type="molecule type" value="Genomic_DNA"/>
</dbReference>
<accession>A0A1B6VGI3</accession>
<proteinExistence type="predicted"/>
<reference evidence="1 2" key="1">
    <citation type="submission" date="2016-03" db="EMBL/GenBank/DDBJ databases">
        <title>Draft genome sequence of Gluconobacter cerinus strain CECT 9110.</title>
        <authorList>
            <person name="Sainz F."/>
            <person name="Mas A."/>
            <person name="Torija M.J."/>
        </authorList>
    </citation>
    <scope>NUCLEOTIDE SEQUENCE [LARGE SCALE GENOMIC DNA]</scope>
    <source>
        <strain evidence="1 2">CECT 9110</strain>
    </source>
</reference>
<comment type="caution">
    <text evidence="1">The sequence shown here is derived from an EMBL/GenBank/DDBJ whole genome shotgun (WGS) entry which is preliminary data.</text>
</comment>
<gene>
    <name evidence="1" type="ORF">A0123_03008</name>
</gene>
<evidence type="ECO:0000313" key="1">
    <source>
        <dbReference type="EMBL" id="OAJ66331.1"/>
    </source>
</evidence>
<dbReference type="AlphaFoldDB" id="A0A1B6VGI3"/>
<sequence length="38" mass="3930">MLSGEGDLTGAVLMAGDFQIISLLCLCRNIIATSGHHA</sequence>
<dbReference type="PATRIC" id="fig|38307.3.peg.3148"/>
<protein>
    <submittedName>
        <fullName evidence="1">Uncharacterized protein</fullName>
    </submittedName>
</protein>
<dbReference type="Proteomes" id="UP000077786">
    <property type="component" value="Unassembled WGS sequence"/>
</dbReference>
<name>A0A1B6VGI3_9PROT</name>
<organism evidence="1 2">
    <name type="scientific">Gluconobacter cerinus</name>
    <dbReference type="NCBI Taxonomy" id="38307"/>
    <lineage>
        <taxon>Bacteria</taxon>
        <taxon>Pseudomonadati</taxon>
        <taxon>Pseudomonadota</taxon>
        <taxon>Alphaproteobacteria</taxon>
        <taxon>Acetobacterales</taxon>
        <taxon>Acetobacteraceae</taxon>
        <taxon>Gluconobacter</taxon>
    </lineage>
</organism>
<evidence type="ECO:0000313" key="2">
    <source>
        <dbReference type="Proteomes" id="UP000077786"/>
    </source>
</evidence>